<keyword evidence="3" id="KW-0812">Transmembrane</keyword>
<comment type="caution">
    <text evidence="5">The sequence shown here is derived from an EMBL/GenBank/DDBJ whole genome shotgun (WGS) entry which is preliminary data.</text>
</comment>
<dbReference type="PANTHER" id="PTHR31302">
    <property type="entry name" value="TRANSMEMBRANE PROTEIN WITH METALLOPHOSPHOESTERASE DOMAIN-RELATED"/>
    <property type="match status" value="1"/>
</dbReference>
<protein>
    <submittedName>
        <fullName evidence="5">Metallophosphoesterase</fullName>
    </submittedName>
</protein>
<keyword evidence="6" id="KW-1185">Reference proteome</keyword>
<dbReference type="InterPro" id="IPR051158">
    <property type="entry name" value="Metallophosphoesterase_sf"/>
</dbReference>
<keyword evidence="1" id="KW-0479">Metal-binding</keyword>
<dbReference type="SUPFAM" id="SSF56300">
    <property type="entry name" value="Metallo-dependent phosphatases"/>
    <property type="match status" value="1"/>
</dbReference>
<feature type="transmembrane region" description="Helical" evidence="3">
    <location>
        <begin position="180"/>
        <end position="202"/>
    </location>
</feature>
<keyword evidence="3" id="KW-0472">Membrane</keyword>
<dbReference type="EMBL" id="JASCIQ010000002">
    <property type="protein sequence ID" value="MDI3402604.1"/>
    <property type="molecule type" value="Genomic_DNA"/>
</dbReference>
<dbReference type="Proteomes" id="UP001223978">
    <property type="component" value="Unassembled WGS sequence"/>
</dbReference>
<dbReference type="RefSeq" id="WP_282540567.1">
    <property type="nucleotide sequence ID" value="NZ_JASCIQ010000002.1"/>
</dbReference>
<evidence type="ECO:0000256" key="2">
    <source>
        <dbReference type="ARBA" id="ARBA00022801"/>
    </source>
</evidence>
<evidence type="ECO:0000256" key="3">
    <source>
        <dbReference type="SAM" id="Phobius"/>
    </source>
</evidence>
<proteinExistence type="predicted"/>
<evidence type="ECO:0000313" key="5">
    <source>
        <dbReference type="EMBL" id="MDI3402604.1"/>
    </source>
</evidence>
<gene>
    <name evidence="5" type="ORF">QIS96_01970</name>
</gene>
<evidence type="ECO:0000256" key="1">
    <source>
        <dbReference type="ARBA" id="ARBA00022723"/>
    </source>
</evidence>
<dbReference type="Gene3D" id="3.60.21.10">
    <property type="match status" value="1"/>
</dbReference>
<evidence type="ECO:0000259" key="4">
    <source>
        <dbReference type="Pfam" id="PF00149"/>
    </source>
</evidence>
<evidence type="ECO:0000313" key="6">
    <source>
        <dbReference type="Proteomes" id="UP001223978"/>
    </source>
</evidence>
<accession>A0ABT6S3C7</accession>
<keyword evidence="3" id="KW-1133">Transmembrane helix</keyword>
<feature type="transmembrane region" description="Helical" evidence="3">
    <location>
        <begin position="51"/>
        <end position="76"/>
    </location>
</feature>
<reference evidence="5 6" key="1">
    <citation type="submission" date="2023-05" db="EMBL/GenBank/DDBJ databases">
        <title>Draft genome sequence of Streptomyces sp. B-S-A6 isolated from a cave soil in Thailand.</title>
        <authorList>
            <person name="Chamroensaksri N."/>
            <person name="Muangham S."/>
        </authorList>
    </citation>
    <scope>NUCLEOTIDE SEQUENCE [LARGE SCALE GENOMIC DNA]</scope>
    <source>
        <strain evidence="5 6">B-S-A6</strain>
    </source>
</reference>
<name>A0ABT6S3C7_9ACTN</name>
<keyword evidence="2" id="KW-0378">Hydrolase</keyword>
<sequence length="580" mass="61633">MASARATARAAARNALHRVRTAPAASVRHYRARHPHPVGALVHPPHPYARALGLVAVVLLGAWLGLLAVGGVRVPVGPMDTQMTLRPSLAGGTKINVSPLGALELDSHSAPVRLDVDVDSLDPDRARALVDHPERIAGLQDEVTRDVQAGALDLALRSCVAVVLGAAALGLAVYRRPRPALAAGGTALALLVVCGGAALATWNPKSVLEPRFSGLLSSAPSVVGNARNIVSEFDAYQKELARLVTNVTKLYDATSTLPTYAPDPSTVRVLHVSDIHLNPASWHIIASLVEQYEIDVIVDSGDTMDHGTAAENGFLDPIEDLGAPYVWVRGNHDSMTTQRHLERLKNVHVLDQGRTVRVGGLRIAGIGDPQFTPDRSVVARGDPAERTAGGYLAGSLRAQRALGAPVDIAVAHNPVAARQTDGLVPLVLAGHVHHPKTEQLPRGTRLRIEGSTGGSGLRAVEGAEPDPVSASILYLDRTTKRLQAWDQIALGGLGLTTAEVSRHVPEENEPGTTPTPPDDLTSFRFGRGPNAVVQSGRAQRHRSGLDRPELCKERRRSGTLWGKRSHMLLTSPGRADEAEL</sequence>
<dbReference type="InterPro" id="IPR004843">
    <property type="entry name" value="Calcineurin-like_PHP"/>
</dbReference>
<dbReference type="Pfam" id="PF00149">
    <property type="entry name" value="Metallophos"/>
    <property type="match status" value="1"/>
</dbReference>
<feature type="transmembrane region" description="Helical" evidence="3">
    <location>
        <begin position="154"/>
        <end position="174"/>
    </location>
</feature>
<organism evidence="5 6">
    <name type="scientific">Streptomyces cavernicola</name>
    <dbReference type="NCBI Taxonomy" id="3043613"/>
    <lineage>
        <taxon>Bacteria</taxon>
        <taxon>Bacillati</taxon>
        <taxon>Actinomycetota</taxon>
        <taxon>Actinomycetes</taxon>
        <taxon>Kitasatosporales</taxon>
        <taxon>Streptomycetaceae</taxon>
        <taxon>Streptomyces</taxon>
    </lineage>
</organism>
<feature type="domain" description="Calcineurin-like phosphoesterase" evidence="4">
    <location>
        <begin position="268"/>
        <end position="435"/>
    </location>
</feature>
<dbReference type="InterPro" id="IPR029052">
    <property type="entry name" value="Metallo-depent_PP-like"/>
</dbReference>
<dbReference type="PANTHER" id="PTHR31302:SF31">
    <property type="entry name" value="PHOSPHODIESTERASE YAEI"/>
    <property type="match status" value="1"/>
</dbReference>